<dbReference type="PANTHER" id="PTHR35703">
    <property type="entry name" value="HEME OXYGENASE 1, CHLOROPLASTIC-RELATED"/>
    <property type="match status" value="1"/>
</dbReference>
<gene>
    <name evidence="13" type="primary">ho1</name>
</gene>
<keyword evidence="9" id="KW-0809">Transit peptide</keyword>
<evidence type="ECO:0000313" key="13">
    <source>
        <dbReference type="EMBL" id="CAD34592.1"/>
    </source>
</evidence>
<dbReference type="Gene3D" id="1.20.910.10">
    <property type="entry name" value="Heme oxygenase-like"/>
    <property type="match status" value="1"/>
</dbReference>
<dbReference type="AlphaFoldDB" id="Q8GU39"/>
<evidence type="ECO:0000256" key="12">
    <source>
        <dbReference type="SAM" id="MobiDB-lite"/>
    </source>
</evidence>
<dbReference type="InterPro" id="IPR002051">
    <property type="entry name" value="Haem_Oase"/>
</dbReference>
<keyword evidence="11" id="KW-0408">Iron</keyword>
<dbReference type="EMBL" id="AJ489941">
    <property type="protein sequence ID" value="CAD34592.1"/>
    <property type="molecule type" value="mRNA"/>
</dbReference>
<dbReference type="GO" id="GO:0004392">
    <property type="term" value="F:heme oxygenase (decyclizing) activity"/>
    <property type="evidence" value="ECO:0007669"/>
    <property type="project" value="UniProtKB-EC"/>
</dbReference>
<evidence type="ECO:0000256" key="11">
    <source>
        <dbReference type="ARBA" id="ARBA00023004"/>
    </source>
</evidence>
<evidence type="ECO:0000256" key="5">
    <source>
        <dbReference type="ARBA" id="ARBA00022531"/>
    </source>
</evidence>
<organism evidence="13">
    <name type="scientific">Physcomitrium patens</name>
    <name type="common">Spreading-leaved earth moss</name>
    <name type="synonym">Physcomitrella patens</name>
    <dbReference type="NCBI Taxonomy" id="3218"/>
    <lineage>
        <taxon>Eukaryota</taxon>
        <taxon>Viridiplantae</taxon>
        <taxon>Streptophyta</taxon>
        <taxon>Embryophyta</taxon>
        <taxon>Bryophyta</taxon>
        <taxon>Bryophytina</taxon>
        <taxon>Bryopsida</taxon>
        <taxon>Funariidae</taxon>
        <taxon>Funariales</taxon>
        <taxon>Funariaceae</taxon>
        <taxon>Physcomitrium</taxon>
    </lineage>
</organism>
<dbReference type="GO" id="GO:0046872">
    <property type="term" value="F:metal ion binding"/>
    <property type="evidence" value="ECO:0007669"/>
    <property type="project" value="UniProtKB-KW"/>
</dbReference>
<evidence type="ECO:0000256" key="8">
    <source>
        <dbReference type="ARBA" id="ARBA00022723"/>
    </source>
</evidence>
<keyword evidence="10" id="KW-0560">Oxidoreductase</keyword>
<protein>
    <recommendedName>
        <fullName evidence="3">heme oxygenase (biliverdin-producing)</fullName>
        <ecNumber evidence="3">1.14.14.18</ecNumber>
    </recommendedName>
</protein>
<evidence type="ECO:0000256" key="10">
    <source>
        <dbReference type="ARBA" id="ARBA00023002"/>
    </source>
</evidence>
<dbReference type="CDD" id="cd19165">
    <property type="entry name" value="HemeO"/>
    <property type="match status" value="1"/>
</dbReference>
<keyword evidence="5" id="KW-0602">Photosynthesis</keyword>
<dbReference type="PANTHER" id="PTHR35703:SF2">
    <property type="entry name" value="HEME OXYGENASE 1, CHLOROPLASTIC-RELATED"/>
    <property type="match status" value="1"/>
</dbReference>
<comment type="subcellular location">
    <subcellularLocation>
        <location evidence="1">Plastid</location>
        <location evidence="1">Chloroplast</location>
    </subcellularLocation>
</comment>
<comment type="similarity">
    <text evidence="2">Belongs to the heme oxygenase family.</text>
</comment>
<evidence type="ECO:0000256" key="9">
    <source>
        <dbReference type="ARBA" id="ARBA00022946"/>
    </source>
</evidence>
<evidence type="ECO:0000256" key="2">
    <source>
        <dbReference type="ARBA" id="ARBA00006134"/>
    </source>
</evidence>
<dbReference type="FunFam" id="1.20.910.10:FF:000005">
    <property type="entry name" value="Heme oxygenase 1"/>
    <property type="match status" value="1"/>
</dbReference>
<keyword evidence="7" id="KW-0934">Plastid</keyword>
<feature type="compositionally biased region" description="Polar residues" evidence="12">
    <location>
        <begin position="32"/>
        <end position="41"/>
    </location>
</feature>
<evidence type="ECO:0000256" key="7">
    <source>
        <dbReference type="ARBA" id="ARBA00022640"/>
    </source>
</evidence>
<dbReference type="Pfam" id="PF01126">
    <property type="entry name" value="Heme_oxygenase"/>
    <property type="match status" value="1"/>
</dbReference>
<keyword evidence="6" id="KW-0349">Heme</keyword>
<dbReference type="EC" id="1.14.14.18" evidence="3"/>
<dbReference type="InterPro" id="IPR016053">
    <property type="entry name" value="Haem_Oase-like"/>
</dbReference>
<dbReference type="InterPro" id="IPR016951">
    <property type="entry name" value="Haem_Oase_decyc_pln"/>
</dbReference>
<dbReference type="InterPro" id="IPR016084">
    <property type="entry name" value="Haem_Oase-like_multi-hlx"/>
</dbReference>
<evidence type="ECO:0000256" key="4">
    <source>
        <dbReference type="ARBA" id="ARBA00022528"/>
    </source>
</evidence>
<evidence type="ECO:0000256" key="6">
    <source>
        <dbReference type="ARBA" id="ARBA00022617"/>
    </source>
</evidence>
<evidence type="ECO:0000256" key="3">
    <source>
        <dbReference type="ARBA" id="ARBA00012360"/>
    </source>
</evidence>
<name>Q8GU39_PHYPA</name>
<reference evidence="13" key="1">
    <citation type="submission" date="2002-06" db="EMBL/GenBank/DDBJ databases">
        <title>Heme oxygenase from Ceratodon purpureus is chloroplast targeted.</title>
        <authorList>
            <person name="Bruecker G."/>
            <person name="Mittmann F."/>
        </authorList>
    </citation>
    <scope>NUCLEOTIDE SEQUENCE</scope>
</reference>
<keyword evidence="4" id="KW-0150">Chloroplast</keyword>
<dbReference type="GO" id="GO:0009507">
    <property type="term" value="C:chloroplast"/>
    <property type="evidence" value="ECO:0007669"/>
    <property type="project" value="UniProtKB-SubCell"/>
</dbReference>
<accession>Q8GU39</accession>
<evidence type="ECO:0000256" key="1">
    <source>
        <dbReference type="ARBA" id="ARBA00004229"/>
    </source>
</evidence>
<dbReference type="PIRSF" id="PIRSF030219">
    <property type="entry name" value="Heme_Oase_decyc_pln"/>
    <property type="match status" value="1"/>
</dbReference>
<dbReference type="GO" id="GO:0015979">
    <property type="term" value="P:photosynthesis"/>
    <property type="evidence" value="ECO:0007669"/>
    <property type="project" value="UniProtKB-KW"/>
</dbReference>
<feature type="region of interest" description="Disordered" evidence="12">
    <location>
        <begin position="28"/>
        <end position="50"/>
    </location>
</feature>
<keyword evidence="8" id="KW-0479">Metal-binding</keyword>
<dbReference type="GO" id="GO:0006788">
    <property type="term" value="P:heme oxidation"/>
    <property type="evidence" value="ECO:0007669"/>
    <property type="project" value="InterPro"/>
</dbReference>
<sequence length="310" mass="34370">MMAMAVGELGLSLKSAATPVAAAAATAREKSSVQTGPSKASASAHFRTRISQKADHRSSNYFGRVLGFGVEAPNTSTSSFSIRASSAAAEKAKARYPGEKKGFVEEMRFVAMKLHTKDQSKEGEKEADVQPIGQWQPTIEGYLKFLVDSKEVYDTMETIVQKAAHPSYELFRNTGLERSERLAKDLEWFASQGHAIPKAGVDGTTYAKYLTELSETDVPAFICHFYNVYFAHSAGGYFIGKKVAKMILDGRELEFYKWDGELFQLLGAVKENLNKVAEEWSRDEKNNCLKETENSFKYSGKILRLIASPQ</sequence>
<dbReference type="SUPFAM" id="SSF48613">
    <property type="entry name" value="Heme oxygenase-like"/>
    <property type="match status" value="1"/>
</dbReference>
<proteinExistence type="evidence at transcript level"/>